<reference evidence="2 3" key="1">
    <citation type="submission" date="2013-07" db="EMBL/GenBank/DDBJ databases">
        <title>The Genome Sequence of Cryptococcus heveanensis BCC8398.</title>
        <authorList>
            <consortium name="The Broad Institute Genome Sequencing Platform"/>
            <person name="Cuomo C."/>
            <person name="Litvintseva A."/>
            <person name="Chen Y."/>
            <person name="Heitman J."/>
            <person name="Sun S."/>
            <person name="Springer D."/>
            <person name="Dromer F."/>
            <person name="Young S.K."/>
            <person name="Zeng Q."/>
            <person name="Gargeya S."/>
            <person name="Fitzgerald M."/>
            <person name="Abouelleil A."/>
            <person name="Alvarado L."/>
            <person name="Berlin A.M."/>
            <person name="Chapman S.B."/>
            <person name="Dewar J."/>
            <person name="Goldberg J."/>
            <person name="Griggs A."/>
            <person name="Gujja S."/>
            <person name="Hansen M."/>
            <person name="Howarth C."/>
            <person name="Imamovic A."/>
            <person name="Larimer J."/>
            <person name="McCowan C."/>
            <person name="Murphy C."/>
            <person name="Pearson M."/>
            <person name="Priest M."/>
            <person name="Roberts A."/>
            <person name="Saif S."/>
            <person name="Shea T."/>
            <person name="Sykes S."/>
            <person name="Wortman J."/>
            <person name="Nusbaum C."/>
            <person name="Birren B."/>
        </authorList>
    </citation>
    <scope>NUCLEOTIDE SEQUENCE [LARGE SCALE GENOMIC DNA]</scope>
    <source>
        <strain evidence="2 3">BCC8398</strain>
    </source>
</reference>
<name>A0A1B9GP04_9TREE</name>
<feature type="compositionally biased region" description="Basic and acidic residues" evidence="1">
    <location>
        <begin position="85"/>
        <end position="95"/>
    </location>
</feature>
<proteinExistence type="predicted"/>
<feature type="compositionally biased region" description="Polar residues" evidence="1">
    <location>
        <begin position="242"/>
        <end position="253"/>
    </location>
</feature>
<feature type="compositionally biased region" description="Polar residues" evidence="1">
    <location>
        <begin position="135"/>
        <end position="161"/>
    </location>
</feature>
<feature type="compositionally biased region" description="Basic residues" evidence="1">
    <location>
        <begin position="162"/>
        <end position="171"/>
    </location>
</feature>
<dbReference type="AlphaFoldDB" id="A0A1B9GP04"/>
<evidence type="ECO:0000256" key="1">
    <source>
        <dbReference type="SAM" id="MobiDB-lite"/>
    </source>
</evidence>
<protein>
    <submittedName>
        <fullName evidence="2">Uncharacterized protein</fullName>
    </submittedName>
</protein>
<feature type="compositionally biased region" description="Low complexity" evidence="1">
    <location>
        <begin position="254"/>
        <end position="265"/>
    </location>
</feature>
<feature type="compositionally biased region" description="Gly residues" evidence="1">
    <location>
        <begin position="394"/>
        <end position="412"/>
    </location>
</feature>
<evidence type="ECO:0000313" key="2">
    <source>
        <dbReference type="EMBL" id="OCF32736.1"/>
    </source>
</evidence>
<feature type="region of interest" description="Disordered" evidence="1">
    <location>
        <begin position="125"/>
        <end position="218"/>
    </location>
</feature>
<feature type="region of interest" description="Disordered" evidence="1">
    <location>
        <begin position="234"/>
        <end position="273"/>
    </location>
</feature>
<reference evidence="3" key="2">
    <citation type="submission" date="2013-12" db="EMBL/GenBank/DDBJ databases">
        <title>Evolution of pathogenesis and genome organization in the Tremellales.</title>
        <authorList>
            <person name="Cuomo C."/>
            <person name="Litvintseva A."/>
            <person name="Heitman J."/>
            <person name="Chen Y."/>
            <person name="Sun S."/>
            <person name="Springer D."/>
            <person name="Dromer F."/>
            <person name="Young S."/>
            <person name="Zeng Q."/>
            <person name="Chapman S."/>
            <person name="Gujja S."/>
            <person name="Saif S."/>
            <person name="Birren B."/>
        </authorList>
    </citation>
    <scope>NUCLEOTIDE SEQUENCE [LARGE SCALE GENOMIC DNA]</scope>
    <source>
        <strain evidence="3">BCC8398</strain>
    </source>
</reference>
<feature type="compositionally biased region" description="Basic and acidic residues" evidence="1">
    <location>
        <begin position="202"/>
        <end position="215"/>
    </location>
</feature>
<feature type="region of interest" description="Disordered" evidence="1">
    <location>
        <begin position="74"/>
        <end position="102"/>
    </location>
</feature>
<dbReference type="OrthoDB" id="2564438at2759"/>
<organism evidence="2 3">
    <name type="scientific">Kwoniella heveanensis BCC8398</name>
    <dbReference type="NCBI Taxonomy" id="1296120"/>
    <lineage>
        <taxon>Eukaryota</taxon>
        <taxon>Fungi</taxon>
        <taxon>Dikarya</taxon>
        <taxon>Basidiomycota</taxon>
        <taxon>Agaricomycotina</taxon>
        <taxon>Tremellomycetes</taxon>
        <taxon>Tremellales</taxon>
        <taxon>Cryptococcaceae</taxon>
        <taxon>Kwoniella</taxon>
    </lineage>
</organism>
<feature type="region of interest" description="Disordered" evidence="1">
    <location>
        <begin position="363"/>
        <end position="447"/>
    </location>
</feature>
<feature type="compositionally biased region" description="Polar residues" evidence="1">
    <location>
        <begin position="36"/>
        <end position="55"/>
    </location>
</feature>
<evidence type="ECO:0000313" key="3">
    <source>
        <dbReference type="Proteomes" id="UP000092666"/>
    </source>
</evidence>
<accession>A0A1B9GP04</accession>
<dbReference type="STRING" id="1296120.A0A1B9GP04"/>
<dbReference type="Proteomes" id="UP000092666">
    <property type="component" value="Unassembled WGS sequence"/>
</dbReference>
<dbReference type="EMBL" id="KV700129">
    <property type="protein sequence ID" value="OCF32736.1"/>
    <property type="molecule type" value="Genomic_DNA"/>
</dbReference>
<gene>
    <name evidence="2" type="ORF">I316_05657</name>
</gene>
<keyword evidence="3" id="KW-1185">Reference proteome</keyword>
<sequence>MHMPLADSLRRRLSLSRSGSRSRSYKPLPIPIDQPSYPQASSSSFDDNNISESLTYPTDQKIEEAYAIHSHLSSPTTAVTTPIHHLPDPTGDHPDPNPTNTQTRTIVRRKSILKLPMPGVDASMNITWDEPRPGSSAQAQSYSGPNTPTSLYSTSNPTTSRKLQKASKGKNVRFTPSTTGDSGSYAYTEAVPSTGLLTPDGTPEKSTHMHKEQGKKVKKKSSWVHWPFRVTNPDEEPLPSFVPNTSSSPMSTATGALPLPTLSGGPPSPAGSDVSWHHHPSYFPEYEPIYPTPPRSHTASLYPLSQAEIQAQEHSARVGHSVVVHYPMLPSWAEYEKGNQGKAGNGWQSGRNGMMGWNGFGWDEDKAPKAGEMTFGKPAPVGQAVKEDGTPAQKGGGGGGGGGGGAGGGGVGGKKKKKKGGGGGGGGEDEAAGGEGKTEEGDAAEES</sequence>
<feature type="region of interest" description="Disordered" evidence="1">
    <location>
        <begin position="1"/>
        <end position="55"/>
    </location>
</feature>